<dbReference type="AlphaFoldDB" id="A0A1G4W2Z6"/>
<sequence length="362" mass="40648">MKKIYSLVLLLSVAFGFAQTGVPPGYYSTATGTGYTLKTQLFNIIDNHTDRTYAGLYTTYLTSDIDSYYENDGTMLDMYTENPTGAECAFTYGTNQDDGTGGGSECDKYNREHIIPQSVFGSANPMVSDAHFVTPSDKYVNAQRDNFPFGVVQTATNTYSNGSKKGNNLNSGYSAGYSGTVFEPINEFKGDIARMILYFATRYEDQVAGWSYAMFNNTSNQVFTNTHLEILKQWHILDPVSQREIDRNNAIYARQNNRNPYIDHPEWVAVIWGPTLGTDTFDALANVTVYPNPTRDNRINITSEVELNEIQLINLNGQVIQMIKNPNRVQNTYTLENLPQGFYFVKLSSADNQTTTKKILVN</sequence>
<feature type="signal peptide" evidence="5">
    <location>
        <begin position="1"/>
        <end position="20"/>
    </location>
</feature>
<evidence type="ECO:0000259" key="6">
    <source>
        <dbReference type="Pfam" id="PF18962"/>
    </source>
</evidence>
<dbReference type="EMBL" id="FMTY01000005">
    <property type="protein sequence ID" value="SCX15173.1"/>
    <property type="molecule type" value="Genomic_DNA"/>
</dbReference>
<gene>
    <name evidence="7" type="ORF">SAMN02927925_02198</name>
</gene>
<protein>
    <submittedName>
        <fullName evidence="7">Por secretion system C-terminal sorting domain-containing protein</fullName>
    </submittedName>
</protein>
<evidence type="ECO:0000256" key="1">
    <source>
        <dbReference type="ARBA" id="ARBA00006429"/>
    </source>
</evidence>
<feature type="domain" description="Secretion system C-terminal sorting" evidence="6">
    <location>
        <begin position="289"/>
        <end position="361"/>
    </location>
</feature>
<organism evidence="7 8">
    <name type="scientific">Flavobacterium saliperosum</name>
    <dbReference type="NCBI Taxonomy" id="329186"/>
    <lineage>
        <taxon>Bacteria</taxon>
        <taxon>Pseudomonadati</taxon>
        <taxon>Bacteroidota</taxon>
        <taxon>Flavobacteriia</taxon>
        <taxon>Flavobacteriales</taxon>
        <taxon>Flavobacteriaceae</taxon>
        <taxon>Flavobacterium</taxon>
    </lineage>
</organism>
<dbReference type="InterPro" id="IPR007346">
    <property type="entry name" value="Endonuclease-I"/>
</dbReference>
<keyword evidence="2" id="KW-0540">Nuclease</keyword>
<dbReference type="InterPro" id="IPR026444">
    <property type="entry name" value="Secre_tail"/>
</dbReference>
<evidence type="ECO:0000256" key="2">
    <source>
        <dbReference type="ARBA" id="ARBA00022722"/>
    </source>
</evidence>
<dbReference type="eggNOG" id="COG2356">
    <property type="taxonomic scope" value="Bacteria"/>
</dbReference>
<evidence type="ECO:0000256" key="4">
    <source>
        <dbReference type="ARBA" id="ARBA00022801"/>
    </source>
</evidence>
<evidence type="ECO:0000313" key="7">
    <source>
        <dbReference type="EMBL" id="SCX15173.1"/>
    </source>
</evidence>
<evidence type="ECO:0000256" key="5">
    <source>
        <dbReference type="SAM" id="SignalP"/>
    </source>
</evidence>
<dbReference type="InterPro" id="IPR044925">
    <property type="entry name" value="His-Me_finger_sf"/>
</dbReference>
<dbReference type="PANTHER" id="PTHR33607:SF2">
    <property type="entry name" value="ENDONUCLEASE-1"/>
    <property type="match status" value="1"/>
</dbReference>
<feature type="chain" id="PRO_5010353626" evidence="5">
    <location>
        <begin position="21"/>
        <end position="362"/>
    </location>
</feature>
<name>A0A1G4W2Z6_9FLAO</name>
<keyword evidence="3 5" id="KW-0732">Signal</keyword>
<dbReference type="Pfam" id="PF18962">
    <property type="entry name" value="Por_Secre_tail"/>
    <property type="match status" value="1"/>
</dbReference>
<evidence type="ECO:0000313" key="8">
    <source>
        <dbReference type="Proteomes" id="UP000182124"/>
    </source>
</evidence>
<proteinExistence type="inferred from homology"/>
<keyword evidence="4" id="KW-0378">Hydrolase</keyword>
<dbReference type="STRING" id="329186.SAMN02927925_02198"/>
<accession>A0A1G4W2Z6</accession>
<comment type="similarity">
    <text evidence="1">Belongs to the EndA/NucM nuclease family.</text>
</comment>
<dbReference type="Proteomes" id="UP000182124">
    <property type="component" value="Unassembled WGS sequence"/>
</dbReference>
<evidence type="ECO:0000256" key="3">
    <source>
        <dbReference type="ARBA" id="ARBA00022729"/>
    </source>
</evidence>
<dbReference type="Pfam" id="PF04231">
    <property type="entry name" value="Endonuclease_1"/>
    <property type="match status" value="1"/>
</dbReference>
<dbReference type="RefSeq" id="WP_023575861.1">
    <property type="nucleotide sequence ID" value="NZ_CBCSBQ010000004.1"/>
</dbReference>
<dbReference type="NCBIfam" id="TIGR04183">
    <property type="entry name" value="Por_Secre_tail"/>
    <property type="match status" value="1"/>
</dbReference>
<dbReference type="GO" id="GO:0016787">
    <property type="term" value="F:hydrolase activity"/>
    <property type="evidence" value="ECO:0007669"/>
    <property type="project" value="UniProtKB-KW"/>
</dbReference>
<dbReference type="PANTHER" id="PTHR33607">
    <property type="entry name" value="ENDONUCLEASE-1"/>
    <property type="match status" value="1"/>
</dbReference>
<reference evidence="7 8" key="1">
    <citation type="submission" date="2016-10" db="EMBL/GenBank/DDBJ databases">
        <authorList>
            <person name="de Groot N.N."/>
        </authorList>
    </citation>
    <scope>NUCLEOTIDE SEQUENCE [LARGE SCALE GENOMIC DNA]</scope>
    <source>
        <strain evidence="7 8">CGMCC 1.3801</strain>
    </source>
</reference>
<dbReference type="SUPFAM" id="SSF54060">
    <property type="entry name" value="His-Me finger endonucleases"/>
    <property type="match status" value="1"/>
</dbReference>
<dbReference type="GO" id="GO:0004518">
    <property type="term" value="F:nuclease activity"/>
    <property type="evidence" value="ECO:0007669"/>
    <property type="project" value="UniProtKB-KW"/>
</dbReference>